<dbReference type="AlphaFoldDB" id="A0A835HVC4"/>
<protein>
    <submittedName>
        <fullName evidence="2">Uncharacterized protein</fullName>
    </submittedName>
</protein>
<organism evidence="2 3">
    <name type="scientific">Coptis chinensis</name>
    <dbReference type="NCBI Taxonomy" id="261450"/>
    <lineage>
        <taxon>Eukaryota</taxon>
        <taxon>Viridiplantae</taxon>
        <taxon>Streptophyta</taxon>
        <taxon>Embryophyta</taxon>
        <taxon>Tracheophyta</taxon>
        <taxon>Spermatophyta</taxon>
        <taxon>Magnoliopsida</taxon>
        <taxon>Ranunculales</taxon>
        <taxon>Ranunculaceae</taxon>
        <taxon>Coptidoideae</taxon>
        <taxon>Coptis</taxon>
    </lineage>
</organism>
<proteinExistence type="predicted"/>
<sequence length="342" mass="40382">NEKLKEEFKKKVNTLEQELLLCKKENEKFNEELREKVNTLKQELLLCKEENGKLKEELKKNVNTHEQELLLCKEENEKFKEELKKKDHQEGDKEKVQPQTDKAVYHHVSNEDPEMVFNEDAEMVPNEFVEMVPNESLDFRGPSFSIGIPLSPIPKEKEKEQRNDREKEAEIEIKMTSKTRKVKNNRYRKTKQMDPNFTKEKKTKPLKKVINLDTGREIIDKGKQVRDIDSGPLLDPKTNPYYHGLEESHRQIIDTFFKMADTRWASYAHACKTISVNHHSGRGGTYHTFVDQYFTTDMWKRTYAEVWKGIHSREQWDIECDDECILPPEGKRQAGRSPTVRM</sequence>
<dbReference type="OrthoDB" id="1747431at2759"/>
<comment type="caution">
    <text evidence="2">The sequence shown here is derived from an EMBL/GenBank/DDBJ whole genome shotgun (WGS) entry which is preliminary data.</text>
</comment>
<gene>
    <name evidence="2" type="ORF">IFM89_017455</name>
</gene>
<evidence type="ECO:0000313" key="2">
    <source>
        <dbReference type="EMBL" id="KAF9605436.1"/>
    </source>
</evidence>
<feature type="non-terminal residue" evidence="2">
    <location>
        <position position="342"/>
    </location>
</feature>
<reference evidence="2 3" key="1">
    <citation type="submission" date="2020-10" db="EMBL/GenBank/DDBJ databases">
        <title>The Coptis chinensis genome and diversification of protoberbering-type alkaloids.</title>
        <authorList>
            <person name="Wang B."/>
            <person name="Shu S."/>
            <person name="Song C."/>
            <person name="Liu Y."/>
        </authorList>
    </citation>
    <scope>NUCLEOTIDE SEQUENCE [LARGE SCALE GENOMIC DNA]</scope>
    <source>
        <strain evidence="2">HL-2020</strain>
        <tissue evidence="2">Leaf</tissue>
    </source>
</reference>
<name>A0A835HVC4_9MAGN</name>
<dbReference type="Proteomes" id="UP000631114">
    <property type="component" value="Unassembled WGS sequence"/>
</dbReference>
<dbReference type="EMBL" id="JADFTS010000005">
    <property type="protein sequence ID" value="KAF9605436.1"/>
    <property type="molecule type" value="Genomic_DNA"/>
</dbReference>
<evidence type="ECO:0000256" key="1">
    <source>
        <dbReference type="SAM" id="MobiDB-lite"/>
    </source>
</evidence>
<accession>A0A835HVC4</accession>
<evidence type="ECO:0000313" key="3">
    <source>
        <dbReference type="Proteomes" id="UP000631114"/>
    </source>
</evidence>
<feature type="compositionally biased region" description="Basic and acidic residues" evidence="1">
    <location>
        <begin position="154"/>
        <end position="168"/>
    </location>
</feature>
<feature type="region of interest" description="Disordered" evidence="1">
    <location>
        <begin position="148"/>
        <end position="168"/>
    </location>
</feature>
<feature type="region of interest" description="Disordered" evidence="1">
    <location>
        <begin position="80"/>
        <end position="103"/>
    </location>
</feature>
<keyword evidence="3" id="KW-1185">Reference proteome</keyword>
<feature type="compositionally biased region" description="Basic and acidic residues" evidence="1">
    <location>
        <begin position="80"/>
        <end position="96"/>
    </location>
</feature>